<gene>
    <name evidence="17" type="ORF">BOX15_Mlig006587g1</name>
</gene>
<evidence type="ECO:0000256" key="4">
    <source>
        <dbReference type="ARBA" id="ARBA00022801"/>
    </source>
</evidence>
<comment type="similarity">
    <text evidence="1">Belongs to the glycosyl hydrolase 59 family.</text>
</comment>
<dbReference type="Pfam" id="PF02057">
    <property type="entry name" value="Glyco_hydro_59"/>
    <property type="match status" value="1"/>
</dbReference>
<dbReference type="STRING" id="282301.A0A267GKZ2"/>
<evidence type="ECO:0000259" key="16">
    <source>
        <dbReference type="Pfam" id="PF21708"/>
    </source>
</evidence>
<dbReference type="InterPro" id="IPR013785">
    <property type="entry name" value="Aldolase_TIM"/>
</dbReference>
<keyword evidence="9" id="KW-0325">Glycoprotein</keyword>
<dbReference type="PRINTS" id="PR00850">
    <property type="entry name" value="GLHYDRLASE59"/>
</dbReference>
<reference evidence="17 18" key="1">
    <citation type="submission" date="2017-06" db="EMBL/GenBank/DDBJ databases">
        <title>A platform for efficient transgenesis in Macrostomum lignano, a flatworm model organism for stem cell research.</title>
        <authorList>
            <person name="Berezikov E."/>
        </authorList>
    </citation>
    <scope>NUCLEOTIDE SEQUENCE [LARGE SCALE GENOMIC DNA]</scope>
    <source>
        <strain evidence="17">DV1</strain>
        <tissue evidence="17">Whole organism</tissue>
    </source>
</reference>
<evidence type="ECO:0000256" key="3">
    <source>
        <dbReference type="ARBA" id="ARBA00022729"/>
    </source>
</evidence>
<feature type="domain" description="Glycosyl hydrolase family 59 C-terminal lectin" evidence="16">
    <location>
        <begin position="517"/>
        <end position="700"/>
    </location>
</feature>
<dbReference type="GO" id="GO:0004336">
    <property type="term" value="F:galactosylceramidase activity"/>
    <property type="evidence" value="ECO:0007669"/>
    <property type="project" value="UniProtKB-EC"/>
</dbReference>
<dbReference type="Pfam" id="PF21708">
    <property type="entry name" value="Glyco_hydro_59_C"/>
    <property type="match status" value="1"/>
</dbReference>
<dbReference type="OrthoDB" id="440760at2759"/>
<evidence type="ECO:0000256" key="9">
    <source>
        <dbReference type="ARBA" id="ARBA00023180"/>
    </source>
</evidence>
<evidence type="ECO:0000256" key="13">
    <source>
        <dbReference type="SAM" id="SignalP"/>
    </source>
</evidence>
<evidence type="ECO:0000313" key="17">
    <source>
        <dbReference type="EMBL" id="PAA85952.1"/>
    </source>
</evidence>
<comment type="caution">
    <text evidence="17">The sequence shown here is derived from an EMBL/GenBank/DDBJ whole genome shotgun (WGS) entry which is preliminary data.</text>
</comment>
<dbReference type="InterPro" id="IPR017853">
    <property type="entry name" value="GH"/>
</dbReference>
<dbReference type="PANTHER" id="PTHR15172:SF1">
    <property type="entry name" value="GALACTOCEREBROSIDASE"/>
    <property type="match status" value="1"/>
</dbReference>
<organism evidence="17 18">
    <name type="scientific">Macrostomum lignano</name>
    <dbReference type="NCBI Taxonomy" id="282301"/>
    <lineage>
        <taxon>Eukaryota</taxon>
        <taxon>Metazoa</taxon>
        <taxon>Spiralia</taxon>
        <taxon>Lophotrochozoa</taxon>
        <taxon>Platyhelminthes</taxon>
        <taxon>Rhabditophora</taxon>
        <taxon>Macrostomorpha</taxon>
        <taxon>Macrostomida</taxon>
        <taxon>Macrostomidae</taxon>
        <taxon>Macrostomum</taxon>
    </lineage>
</organism>
<evidence type="ECO:0000256" key="2">
    <source>
        <dbReference type="ARBA" id="ARBA00012657"/>
    </source>
</evidence>
<keyword evidence="4" id="KW-0378">Hydrolase</keyword>
<evidence type="ECO:0000313" key="18">
    <source>
        <dbReference type="Proteomes" id="UP000215902"/>
    </source>
</evidence>
<name>A0A267GKZ2_9PLAT</name>
<dbReference type="GO" id="GO:0006683">
    <property type="term" value="P:galactosylceramide catabolic process"/>
    <property type="evidence" value="ECO:0007669"/>
    <property type="project" value="InterPro"/>
</dbReference>
<evidence type="ECO:0000256" key="1">
    <source>
        <dbReference type="ARBA" id="ARBA00005637"/>
    </source>
</evidence>
<keyword evidence="8" id="KW-1015">Disulfide bond</keyword>
<evidence type="ECO:0000256" key="11">
    <source>
        <dbReference type="ARBA" id="ARBA00033098"/>
    </source>
</evidence>
<evidence type="ECO:0000256" key="8">
    <source>
        <dbReference type="ARBA" id="ARBA00023157"/>
    </source>
</evidence>
<dbReference type="GO" id="GO:0005764">
    <property type="term" value="C:lysosome"/>
    <property type="evidence" value="ECO:0007669"/>
    <property type="project" value="TreeGrafter"/>
</dbReference>
<dbReference type="Gene3D" id="3.20.20.70">
    <property type="entry name" value="Aldolase class I"/>
    <property type="match status" value="1"/>
</dbReference>
<evidence type="ECO:0000256" key="12">
    <source>
        <dbReference type="PIRSR" id="PIRSR601286-50"/>
    </source>
</evidence>
<dbReference type="EC" id="3.2.1.46" evidence="2"/>
<dbReference type="GO" id="GO:0016020">
    <property type="term" value="C:membrane"/>
    <property type="evidence" value="ECO:0007669"/>
    <property type="project" value="GOC"/>
</dbReference>
<evidence type="ECO:0000259" key="14">
    <source>
        <dbReference type="Pfam" id="PF02057"/>
    </source>
</evidence>
<evidence type="ECO:0000256" key="5">
    <source>
        <dbReference type="ARBA" id="ARBA00022919"/>
    </source>
</evidence>
<feature type="domain" description="Glycosyl hydrolase family 59 central" evidence="15">
    <location>
        <begin position="360"/>
        <end position="471"/>
    </location>
</feature>
<evidence type="ECO:0000256" key="10">
    <source>
        <dbReference type="ARBA" id="ARBA00023295"/>
    </source>
</evidence>
<dbReference type="Gene3D" id="3.20.20.80">
    <property type="entry name" value="Glycosidases"/>
    <property type="match status" value="1"/>
</dbReference>
<dbReference type="SUPFAM" id="SSF51445">
    <property type="entry name" value="(Trans)glycosidases"/>
    <property type="match status" value="1"/>
</dbReference>
<sequence length="703" mass="77444">MIRVPHRPAVTVILMALLALSIQALSLPNSAPAAEIKFSLAGGLAQKFEGIGGISGGGATSKLLSSYAAKFPRKYNQILKYLFKPKFGAALQILKVEIGGDSQSTDGTESSHMHTADDVSFDRGYEWSLMKDVKKINYDIKLYGLPWVFPGWIGGPDLDPYYNNSSNLLRYIMTWVKGAKAVHGLHMEYLGIWNERPWNADYIIMLRKALDASGFASTRIVATDSLWDVGFLKAAAANKALYDAVDVLGAHYPGADSPPEAKLLNKTMICSEEFSAYNDINGGGCWARILNEPFVMGNLSGAIAWNLLTSYYRGFPYSDNSLMSAREPWSGNYQVKPPIWVTAHHTHFSEPGWRYLPVGNGSGLLPGNGSYITYVSPDAAHVTVVIETMDPHDAHCFYSMPQYPIADVQTVVLKFTDGLSSITRFRVRQSVFDYGNRTARLFQKLPDFPVVNGTLKLTLTKNTILTLTTMDDAGPTDDPSQIVNEKAPTNETFFPDVYREDINELRDEEEPRYLAPQAGVWEVRSAPDGKRAMAQVVTQPPVDTCYPRFPRPGALIGDYSWTDSRINCSVWLPIWANASTGVYLGLQANQAGASMVHSSGVFAWLLPLQGPGCGGYCTVLLMTRDYGMQQAVYSSVLDGLARDSWISVSLQMLKGFVQLRVNHKLAYNGTSGWEKLPSGWAAVGTQNFGVAYFKDLSVERLGD</sequence>
<keyword evidence="6" id="KW-0442">Lipid degradation</keyword>
<dbReference type="InterPro" id="IPR049161">
    <property type="entry name" value="GH59_cat"/>
</dbReference>
<keyword evidence="7" id="KW-0443">Lipid metabolism</keyword>
<accession>A0A267GKZ2</accession>
<dbReference type="InterPro" id="IPR001286">
    <property type="entry name" value="Glyco_hydro_59"/>
</dbReference>
<dbReference type="Gene3D" id="2.60.120.560">
    <property type="entry name" value="Exo-inulinase, domain 1"/>
    <property type="match status" value="1"/>
</dbReference>
<dbReference type="AlphaFoldDB" id="A0A267GKZ2"/>
<feature type="active site" description="Nucleophile" evidence="12">
    <location>
        <position position="272"/>
    </location>
</feature>
<proteinExistence type="inferred from homology"/>
<protein>
    <recommendedName>
        <fullName evidence="2">galactosylceramidase</fullName>
        <ecNumber evidence="2">3.2.1.46</ecNumber>
    </recommendedName>
    <alternativeName>
        <fullName evidence="11">Galactosylceramidase</fullName>
    </alternativeName>
</protein>
<feature type="active site" description="Proton donor/acceptor" evidence="12">
    <location>
        <position position="195"/>
    </location>
</feature>
<dbReference type="Pfam" id="PF17387">
    <property type="entry name" value="Glyco_hydro_59M"/>
    <property type="match status" value="1"/>
</dbReference>
<keyword evidence="18" id="KW-1185">Reference proteome</keyword>
<keyword evidence="5" id="KW-0746">Sphingolipid metabolism</keyword>
<keyword evidence="10" id="KW-0326">Glycosidase</keyword>
<dbReference type="PANTHER" id="PTHR15172">
    <property type="entry name" value="GALACTOCEREBROSIDASE"/>
    <property type="match status" value="1"/>
</dbReference>
<dbReference type="InterPro" id="IPR035394">
    <property type="entry name" value="Glyco_hydro_59_dom"/>
</dbReference>
<feature type="domain" description="Glycosyl hydrolase family 59 catalytic" evidence="14">
    <location>
        <begin position="48"/>
        <end position="346"/>
    </location>
</feature>
<evidence type="ECO:0000256" key="7">
    <source>
        <dbReference type="ARBA" id="ARBA00023098"/>
    </source>
</evidence>
<feature type="signal peptide" evidence="13">
    <location>
        <begin position="1"/>
        <end position="24"/>
    </location>
</feature>
<dbReference type="Proteomes" id="UP000215902">
    <property type="component" value="Unassembled WGS sequence"/>
</dbReference>
<feature type="chain" id="PRO_5012605382" description="galactosylceramidase" evidence="13">
    <location>
        <begin position="25"/>
        <end position="703"/>
    </location>
</feature>
<evidence type="ECO:0000256" key="6">
    <source>
        <dbReference type="ARBA" id="ARBA00022963"/>
    </source>
</evidence>
<evidence type="ECO:0000259" key="15">
    <source>
        <dbReference type="Pfam" id="PF17387"/>
    </source>
</evidence>
<dbReference type="EMBL" id="NIVC01000300">
    <property type="protein sequence ID" value="PAA85952.1"/>
    <property type="molecule type" value="Genomic_DNA"/>
</dbReference>
<keyword evidence="3 13" id="KW-0732">Signal</keyword>
<dbReference type="InterPro" id="IPR049162">
    <property type="entry name" value="GH59_C"/>
</dbReference>